<reference evidence="4" key="1">
    <citation type="submission" date="2025-08" db="UniProtKB">
        <authorList>
            <consortium name="RefSeq"/>
        </authorList>
    </citation>
    <scope>IDENTIFICATION</scope>
</reference>
<organism evidence="3 4">
    <name type="scientific">Hydra vulgaris</name>
    <name type="common">Hydra</name>
    <name type="synonym">Hydra attenuata</name>
    <dbReference type="NCBI Taxonomy" id="6087"/>
    <lineage>
        <taxon>Eukaryota</taxon>
        <taxon>Metazoa</taxon>
        <taxon>Cnidaria</taxon>
        <taxon>Hydrozoa</taxon>
        <taxon>Hydroidolina</taxon>
        <taxon>Anthoathecata</taxon>
        <taxon>Aplanulata</taxon>
        <taxon>Hydridae</taxon>
        <taxon>Hydra</taxon>
    </lineage>
</organism>
<feature type="compositionally biased region" description="Acidic residues" evidence="1">
    <location>
        <begin position="64"/>
        <end position="75"/>
    </location>
</feature>
<accession>A0ABM4BMR3</accession>
<dbReference type="RefSeq" id="XP_065650365.1">
    <property type="nucleotide sequence ID" value="XM_065794293.1"/>
</dbReference>
<dbReference type="Proteomes" id="UP001652625">
    <property type="component" value="Chromosome 03"/>
</dbReference>
<keyword evidence="2" id="KW-0732">Signal</keyword>
<evidence type="ECO:0000256" key="1">
    <source>
        <dbReference type="SAM" id="MobiDB-lite"/>
    </source>
</evidence>
<dbReference type="GeneID" id="105845253"/>
<feature type="region of interest" description="Disordered" evidence="1">
    <location>
        <begin position="26"/>
        <end position="86"/>
    </location>
</feature>
<evidence type="ECO:0000313" key="4">
    <source>
        <dbReference type="RefSeq" id="XP_065650365.1"/>
    </source>
</evidence>
<protein>
    <submittedName>
        <fullName evidence="4">Uncharacterized protein LOC105845253</fullName>
    </submittedName>
</protein>
<evidence type="ECO:0000256" key="2">
    <source>
        <dbReference type="SAM" id="SignalP"/>
    </source>
</evidence>
<feature type="signal peptide" evidence="2">
    <location>
        <begin position="1"/>
        <end position="18"/>
    </location>
</feature>
<proteinExistence type="predicted"/>
<name>A0ABM4BMR3_HYDVU</name>
<feature type="chain" id="PRO_5046217187" evidence="2">
    <location>
        <begin position="19"/>
        <end position="157"/>
    </location>
</feature>
<keyword evidence="3" id="KW-1185">Reference proteome</keyword>
<evidence type="ECO:0000313" key="3">
    <source>
        <dbReference type="Proteomes" id="UP001652625"/>
    </source>
</evidence>
<sequence length="157" mass="15426">MNIQHIFIFAGALILIHCLPSEWNASGNKKQSIDKNSKNSYGADADDEYQSGGEDVIEGKDNADGEDDKTVEDKDEGSVALISSGQNLNHHNVASYGGGGGGYGGGYGGRGGGYGGRGGGRGYGGGGRGGYGGRGGGGYGGGGGGYGGGGYGGGYGR</sequence>
<gene>
    <name evidence="4" type="primary">LOC105845253</name>
</gene>